<evidence type="ECO:0000313" key="2">
    <source>
        <dbReference type="Proteomes" id="UP000624244"/>
    </source>
</evidence>
<sequence length="154" mass="15794">MSCQPLSSVPPPPTTLPSCAVPIGGSNSSILDACCNGHINAIATYSAPDTTSLTPRDSTTPVIVNSEDGDDCFQYCITDSPDIVETCLAEKMQAFDKEGATGIGMFGCFNVEKAVGPRKTNGGNEGSYVSAGLKISGSWTLSLLIGLSVVGALV</sequence>
<organism evidence="1 2">
    <name type="scientific">Cochliobolus sativus</name>
    <name type="common">Common root rot and spot blotch fungus</name>
    <name type="synonym">Bipolaris sorokiniana</name>
    <dbReference type="NCBI Taxonomy" id="45130"/>
    <lineage>
        <taxon>Eukaryota</taxon>
        <taxon>Fungi</taxon>
        <taxon>Dikarya</taxon>
        <taxon>Ascomycota</taxon>
        <taxon>Pezizomycotina</taxon>
        <taxon>Dothideomycetes</taxon>
        <taxon>Pleosporomycetidae</taxon>
        <taxon>Pleosporales</taxon>
        <taxon>Pleosporineae</taxon>
        <taxon>Pleosporaceae</taxon>
        <taxon>Bipolaris</taxon>
    </lineage>
</organism>
<dbReference type="AlphaFoldDB" id="A0A8H5ZDS5"/>
<comment type="caution">
    <text evidence="1">The sequence shown here is derived from an EMBL/GenBank/DDBJ whole genome shotgun (WGS) entry which is preliminary data.</text>
</comment>
<dbReference type="EMBL" id="WNKQ01000015">
    <property type="protein sequence ID" value="KAF5846864.1"/>
    <property type="molecule type" value="Genomic_DNA"/>
</dbReference>
<dbReference type="OMA" id="DACCNGH"/>
<proteinExistence type="predicted"/>
<dbReference type="Proteomes" id="UP000624244">
    <property type="component" value="Unassembled WGS sequence"/>
</dbReference>
<evidence type="ECO:0000313" key="1">
    <source>
        <dbReference type="EMBL" id="KAF5846864.1"/>
    </source>
</evidence>
<name>A0A8H5ZDS5_COCSA</name>
<accession>A0A8H5ZDS5</accession>
<protein>
    <submittedName>
        <fullName evidence="1">Uncharacterized protein</fullName>
    </submittedName>
</protein>
<gene>
    <name evidence="1" type="ORF">GGP41_004877</name>
</gene>
<reference evidence="1" key="1">
    <citation type="submission" date="2019-11" db="EMBL/GenBank/DDBJ databases">
        <title>Bipolaris sorokiniana Genome sequencing.</title>
        <authorList>
            <person name="Wang H."/>
        </authorList>
    </citation>
    <scope>NUCLEOTIDE SEQUENCE</scope>
</reference>